<dbReference type="Proteomes" id="UP000250242">
    <property type="component" value="Unassembled WGS sequence"/>
</dbReference>
<protein>
    <submittedName>
        <fullName evidence="1">Uncharacterized protein</fullName>
    </submittedName>
</protein>
<proteinExistence type="predicted"/>
<evidence type="ECO:0000313" key="1">
    <source>
        <dbReference type="EMBL" id="SPY08292.1"/>
    </source>
</evidence>
<sequence>MLPILLDIQNSYFLENLMQSEEGLQFVLTPVQLTAVLSDQSVSEGETISNRLWGAGSLLFGALELIGSVGLCRVRARKACVALAAHSIDTITTGANQLWTGVETNSSTYKAAAILAKELGADDETAHNLAKTIDVAVPIGVSVGLGIAGAFRVGAIRFGRIKLSEHELMGGHTLTKHVARSNAEMLHRAKTDPRVRNAVSSYTNLDIAEKAISQALKANKNLIKQWGGQSSSILRFNYSANYKVGVYVKKGSESFVDTTNIRVVLVKRKFKRKWYYVLTSFPISKN</sequence>
<dbReference type="Pfam" id="PF18431">
    <property type="entry name" value="RNAse_A_bac"/>
    <property type="match status" value="1"/>
</dbReference>
<evidence type="ECO:0000313" key="2">
    <source>
        <dbReference type="Proteomes" id="UP000250242"/>
    </source>
</evidence>
<dbReference type="RefSeq" id="WP_048769324.1">
    <property type="nucleotide sequence ID" value="NZ_UGRX01000005.1"/>
</dbReference>
<name>A0A2X1UM89_9BURK</name>
<reference evidence="1 2" key="1">
    <citation type="submission" date="2018-06" db="EMBL/GenBank/DDBJ databases">
        <authorList>
            <consortium name="Pathogen Informatics"/>
            <person name="Doyle S."/>
        </authorList>
    </citation>
    <scope>NUCLEOTIDE SEQUENCE [LARGE SCALE GENOMIC DNA]</scope>
    <source>
        <strain evidence="1 2">NCTC11009</strain>
    </source>
</reference>
<accession>A0A2X1UM89</accession>
<organism evidence="1 2">
    <name type="scientific">Oligella urethralis</name>
    <dbReference type="NCBI Taxonomy" id="90245"/>
    <lineage>
        <taxon>Bacteria</taxon>
        <taxon>Pseudomonadati</taxon>
        <taxon>Pseudomonadota</taxon>
        <taxon>Betaproteobacteria</taxon>
        <taxon>Burkholderiales</taxon>
        <taxon>Alcaligenaceae</taxon>
        <taxon>Oligella</taxon>
    </lineage>
</organism>
<gene>
    <name evidence="1" type="ORF">NCTC11009_01518</name>
</gene>
<dbReference type="InterPro" id="IPR041436">
    <property type="entry name" value="RNAse_A_bac"/>
</dbReference>
<dbReference type="CDD" id="cd20684">
    <property type="entry name" value="CdiA-CT_Yk_RNaseA-like"/>
    <property type="match status" value="1"/>
</dbReference>
<dbReference type="AlphaFoldDB" id="A0A2X1UM89"/>
<dbReference type="EMBL" id="UATH01000001">
    <property type="protein sequence ID" value="SPY08292.1"/>
    <property type="molecule type" value="Genomic_DNA"/>
</dbReference>